<dbReference type="GO" id="GO:0008168">
    <property type="term" value="F:methyltransferase activity"/>
    <property type="evidence" value="ECO:0007669"/>
    <property type="project" value="InterPro"/>
</dbReference>
<dbReference type="GO" id="GO:0003676">
    <property type="term" value="F:nucleic acid binding"/>
    <property type="evidence" value="ECO:0007669"/>
    <property type="project" value="InterPro"/>
</dbReference>
<dbReference type="InterPro" id="IPR002052">
    <property type="entry name" value="DNA_methylase_N6_adenine_CS"/>
</dbReference>
<dbReference type="AlphaFoldDB" id="A0AAW6E5T3"/>
<organism evidence="1 2">
    <name type="scientific">Ruminococcus bicirculans</name>
    <name type="common">ex Wegman et al. 2014</name>
    <dbReference type="NCBI Taxonomy" id="1160721"/>
    <lineage>
        <taxon>Bacteria</taxon>
        <taxon>Bacillati</taxon>
        <taxon>Bacillota</taxon>
        <taxon>Clostridia</taxon>
        <taxon>Eubacteriales</taxon>
        <taxon>Oscillospiraceae</taxon>
        <taxon>Ruminococcus</taxon>
    </lineage>
</organism>
<dbReference type="GO" id="GO:0032259">
    <property type="term" value="P:methylation"/>
    <property type="evidence" value="ECO:0007669"/>
    <property type="project" value="InterPro"/>
</dbReference>
<comment type="caution">
    <text evidence="1">The sequence shown here is derived from an EMBL/GenBank/DDBJ whole genome shotgun (WGS) entry which is preliminary data.</text>
</comment>
<evidence type="ECO:0000313" key="2">
    <source>
        <dbReference type="Proteomes" id="UP001211015"/>
    </source>
</evidence>
<dbReference type="EMBL" id="JAQMLV010000011">
    <property type="protein sequence ID" value="MDB8745128.1"/>
    <property type="molecule type" value="Genomic_DNA"/>
</dbReference>
<proteinExistence type="predicted"/>
<dbReference type="RefSeq" id="WP_046436721.1">
    <property type="nucleotide sequence ID" value="NZ_DAWBUL010000006.1"/>
</dbReference>
<reference evidence="1" key="1">
    <citation type="submission" date="2023-01" db="EMBL/GenBank/DDBJ databases">
        <title>Human gut microbiome strain richness.</title>
        <authorList>
            <person name="Chen-Liaw A."/>
        </authorList>
    </citation>
    <scope>NUCLEOTIDE SEQUENCE</scope>
    <source>
        <strain evidence="1">1001275st1_F4_1001275B_160808</strain>
    </source>
</reference>
<sequence length="189" mass="22295">MAINIGYLTANKTSAGDEVYTPFYAVEPLMEFLPKDKKIWCPFDEEWSAFYQYLTEQGFYVERSSLKDDKDFFHFEPDEWDILVSNPPFSKKNEVLKRAFAFQKPFALLLPVNSIQGKARYKIFNNEIQMLCFDSRVDYHTQQNMLFTTKGNHFGSAYFCRNLLPTKLELRQLVKYDRPLMNSSERGDE</sequence>
<evidence type="ECO:0000313" key="1">
    <source>
        <dbReference type="EMBL" id="MDB8745128.1"/>
    </source>
</evidence>
<dbReference type="PROSITE" id="PS00092">
    <property type="entry name" value="N6_MTASE"/>
    <property type="match status" value="1"/>
</dbReference>
<accession>A0AAW6E5T3</accession>
<protein>
    <submittedName>
        <fullName evidence="1">tRNA (Adenine-N(6)-)-methyltransferase</fullName>
    </submittedName>
</protein>
<dbReference type="Proteomes" id="UP001211015">
    <property type="component" value="Unassembled WGS sequence"/>
</dbReference>
<gene>
    <name evidence="1" type="ORF">PNU62_08890</name>
</gene>
<name>A0AAW6E5T3_9FIRM</name>